<reference evidence="2 3" key="1">
    <citation type="submission" date="2019-05" db="EMBL/GenBank/DDBJ databases">
        <authorList>
            <person name="Lee S.D."/>
        </authorList>
    </citation>
    <scope>NUCLEOTIDE SEQUENCE [LARGE SCALE GENOMIC DNA]</scope>
    <source>
        <strain evidence="2 3">C5-26</strain>
    </source>
</reference>
<dbReference type="AlphaFoldDB" id="A0A563E3S4"/>
<dbReference type="RefSeq" id="WP_146316617.1">
    <property type="nucleotide sequence ID" value="NZ_VCQV01000011.1"/>
</dbReference>
<evidence type="ECO:0000313" key="3">
    <source>
        <dbReference type="Proteomes" id="UP000320244"/>
    </source>
</evidence>
<sequence length="99" mass="10144">MPSPVMGLIAQPSLEDADGIGISNGSDAAGYTAFCVSITYTLWRNPPTGPTRSTSPFLTRRSGRDRDDDTVAGARLADRASPAHAVPAAVGGSPHPVAP</sequence>
<evidence type="ECO:0000256" key="1">
    <source>
        <dbReference type="SAM" id="MobiDB-lite"/>
    </source>
</evidence>
<protein>
    <submittedName>
        <fullName evidence="2">Uncharacterized protein</fullName>
    </submittedName>
</protein>
<comment type="caution">
    <text evidence="2">The sequence shown here is derived from an EMBL/GenBank/DDBJ whole genome shotgun (WGS) entry which is preliminary data.</text>
</comment>
<accession>A0A563E3S4</accession>
<dbReference type="EMBL" id="VCQV01000011">
    <property type="protein sequence ID" value="TWP36534.1"/>
    <property type="molecule type" value="Genomic_DNA"/>
</dbReference>
<reference evidence="2 3" key="2">
    <citation type="submission" date="2019-08" db="EMBL/GenBank/DDBJ databases">
        <title>Jejuicoccus antrihumi gen. nov., sp. nov., a new member of the family Dermacoccaceae isolated from a cave.</title>
        <authorList>
            <person name="Schumann P."/>
            <person name="Kim I.S."/>
        </authorList>
    </citation>
    <scope>NUCLEOTIDE SEQUENCE [LARGE SCALE GENOMIC DNA]</scope>
    <source>
        <strain evidence="2 3">C5-26</strain>
    </source>
</reference>
<gene>
    <name evidence="2" type="ORF">FGL98_10015</name>
</gene>
<proteinExistence type="predicted"/>
<name>A0A563E3S4_9MICO</name>
<dbReference type="Proteomes" id="UP000320244">
    <property type="component" value="Unassembled WGS sequence"/>
</dbReference>
<evidence type="ECO:0000313" key="2">
    <source>
        <dbReference type="EMBL" id="TWP36534.1"/>
    </source>
</evidence>
<organism evidence="2 3">
    <name type="scientific">Leekyejoonella antrihumi</name>
    <dbReference type="NCBI Taxonomy" id="1660198"/>
    <lineage>
        <taxon>Bacteria</taxon>
        <taxon>Bacillati</taxon>
        <taxon>Actinomycetota</taxon>
        <taxon>Actinomycetes</taxon>
        <taxon>Micrococcales</taxon>
        <taxon>Dermacoccaceae</taxon>
        <taxon>Leekyejoonella</taxon>
    </lineage>
</organism>
<keyword evidence="3" id="KW-1185">Reference proteome</keyword>
<feature type="region of interest" description="Disordered" evidence="1">
    <location>
        <begin position="44"/>
        <end position="99"/>
    </location>
</feature>